<gene>
    <name evidence="3" type="ORF">ACFSSE_16050</name>
</gene>
<keyword evidence="2" id="KW-0812">Transmembrane</keyword>
<feature type="transmembrane region" description="Helical" evidence="2">
    <location>
        <begin position="6"/>
        <end position="26"/>
    </location>
</feature>
<proteinExistence type="predicted"/>
<name>A0ABW5TWJ4_9SPHI</name>
<comment type="caution">
    <text evidence="3">The sequence shown here is derived from an EMBL/GenBank/DDBJ whole genome shotgun (WGS) entry which is preliminary data.</text>
</comment>
<evidence type="ECO:0000313" key="4">
    <source>
        <dbReference type="Proteomes" id="UP001597546"/>
    </source>
</evidence>
<dbReference type="EMBL" id="JBHULV010000052">
    <property type="protein sequence ID" value="MFD2733223.1"/>
    <property type="molecule type" value="Genomic_DNA"/>
</dbReference>
<evidence type="ECO:0008006" key="5">
    <source>
        <dbReference type="Google" id="ProtNLM"/>
    </source>
</evidence>
<reference evidence="4" key="1">
    <citation type="journal article" date="2019" name="Int. J. Syst. Evol. Microbiol.">
        <title>The Global Catalogue of Microorganisms (GCM) 10K type strain sequencing project: providing services to taxonomists for standard genome sequencing and annotation.</title>
        <authorList>
            <consortium name="The Broad Institute Genomics Platform"/>
            <consortium name="The Broad Institute Genome Sequencing Center for Infectious Disease"/>
            <person name="Wu L."/>
            <person name="Ma J."/>
        </authorList>
    </citation>
    <scope>NUCLEOTIDE SEQUENCE [LARGE SCALE GENOMIC DNA]</scope>
    <source>
        <strain evidence="4">KCTC 42456</strain>
    </source>
</reference>
<dbReference type="Proteomes" id="UP001597546">
    <property type="component" value="Unassembled WGS sequence"/>
</dbReference>
<keyword evidence="2" id="KW-1133">Transmembrane helix</keyword>
<evidence type="ECO:0000256" key="1">
    <source>
        <dbReference type="SAM" id="MobiDB-lite"/>
    </source>
</evidence>
<organism evidence="3 4">
    <name type="scientific">Pedobacter alpinus</name>
    <dbReference type="NCBI Taxonomy" id="1590643"/>
    <lineage>
        <taxon>Bacteria</taxon>
        <taxon>Pseudomonadati</taxon>
        <taxon>Bacteroidota</taxon>
        <taxon>Sphingobacteriia</taxon>
        <taxon>Sphingobacteriales</taxon>
        <taxon>Sphingobacteriaceae</taxon>
        <taxon>Pedobacter</taxon>
    </lineage>
</organism>
<keyword evidence="4" id="KW-1185">Reference proteome</keyword>
<feature type="region of interest" description="Disordered" evidence="1">
    <location>
        <begin position="589"/>
        <end position="612"/>
    </location>
</feature>
<evidence type="ECO:0000256" key="2">
    <source>
        <dbReference type="SAM" id="Phobius"/>
    </source>
</evidence>
<dbReference type="RefSeq" id="WP_379046012.1">
    <property type="nucleotide sequence ID" value="NZ_JBHSKW010000058.1"/>
</dbReference>
<keyword evidence="2" id="KW-0472">Membrane</keyword>
<accession>A0ABW5TWJ4</accession>
<sequence>MKKFILWFFGIIIVIAAGVFIGGKYLQKNWKPLLEEQLKKAVINATDSLYKIEYKSIDINPLNGNLKLLDFRLIPDSAIYEKLKSLKKAPDNLYQLSVDALVIKNANAQEAVQTKKLNIADILIDHPQLKIINDRQAYNDTVAIAKERKSPHELIKDVFKELKINSISLQDVDFTFVNKSNKVEKQTSLKNLNIKINDLLIDSLSSQDKSRVYYTKNVQIDINKYQIATPDSLYYVEMNNLSFSTLKNELVLNDVKLKPRLGKVPFYKKVGYAKDRFDLEFNNIVIKDVDFDLFLKQQRLFAQSLSINKARVDVYNNNAYQKHRSNKTGKFPHQQLLKLALDMRIKELNLKDVDISYSEFDAKSKKTGRIDFKNVNGKITNVTNDSASLAKNSLMIAKVNTYIFGKAPLNLTLKFYMNSKIGEFDYSGEVGAFDGKILNTIVTPLGMAKINAVNVKKLSFSAKANQNTASGTTQFYYDDLNVDILKREDDGTLKSQGFISSLANKFIINTQNPSKKGEFITGRIFYERPYYASFFNYLWQSLFTGLKESVGVSREKEDKLRKSAVRVGSIVNDAKDAFSSIKETLKARKEKRQLKREEKKKEKEEEEIKPLE</sequence>
<evidence type="ECO:0000313" key="3">
    <source>
        <dbReference type="EMBL" id="MFD2733223.1"/>
    </source>
</evidence>
<feature type="compositionally biased region" description="Basic and acidic residues" evidence="1">
    <location>
        <begin position="595"/>
        <end position="612"/>
    </location>
</feature>
<protein>
    <recommendedName>
        <fullName evidence="5">DUF748 domain-containing protein</fullName>
    </recommendedName>
</protein>